<feature type="domain" description="SnoaL-like" evidence="1">
    <location>
        <begin position="9"/>
        <end position="101"/>
    </location>
</feature>
<dbReference type="EMBL" id="WVTB01000116">
    <property type="protein sequence ID" value="KAF3797467.1"/>
    <property type="molecule type" value="Genomic_DNA"/>
</dbReference>
<dbReference type="Gene3D" id="3.10.450.50">
    <property type="match status" value="1"/>
</dbReference>
<dbReference type="AlphaFoldDB" id="A0A8H4C579"/>
<dbReference type="Pfam" id="PF12680">
    <property type="entry name" value="SnoaL_2"/>
    <property type="match status" value="1"/>
</dbReference>
<dbReference type="RefSeq" id="XP_045256631.1">
    <property type="nucleotide sequence ID" value="XM_045405248.1"/>
</dbReference>
<dbReference type="InterPro" id="IPR032710">
    <property type="entry name" value="NTF2-like_dom_sf"/>
</dbReference>
<comment type="caution">
    <text evidence="2">The sequence shown here is derived from an EMBL/GenBank/DDBJ whole genome shotgun (WGS) entry which is preliminary data.</text>
</comment>
<protein>
    <recommendedName>
        <fullName evidence="1">SnoaL-like domain-containing protein</fullName>
    </recommendedName>
</protein>
<proteinExistence type="predicted"/>
<organism evidence="2 3">
    <name type="scientific">Colletotrichum gloeosporioides</name>
    <name type="common">Anthracnose fungus</name>
    <name type="synonym">Glomerella cingulata</name>
    <dbReference type="NCBI Taxonomy" id="474922"/>
    <lineage>
        <taxon>Eukaryota</taxon>
        <taxon>Fungi</taxon>
        <taxon>Dikarya</taxon>
        <taxon>Ascomycota</taxon>
        <taxon>Pezizomycotina</taxon>
        <taxon>Sordariomycetes</taxon>
        <taxon>Hypocreomycetidae</taxon>
        <taxon>Glomerellales</taxon>
        <taxon>Glomerellaceae</taxon>
        <taxon>Colletotrichum</taxon>
        <taxon>Colletotrichum gloeosporioides species complex</taxon>
    </lineage>
</organism>
<name>A0A8H4C579_COLGL</name>
<keyword evidence="3" id="KW-1185">Reference proteome</keyword>
<evidence type="ECO:0000259" key="1">
    <source>
        <dbReference type="Pfam" id="PF12680"/>
    </source>
</evidence>
<evidence type="ECO:0000313" key="2">
    <source>
        <dbReference type="EMBL" id="KAF3797467.1"/>
    </source>
</evidence>
<evidence type="ECO:0000313" key="3">
    <source>
        <dbReference type="Proteomes" id="UP000613401"/>
    </source>
</evidence>
<reference evidence="2" key="1">
    <citation type="journal article" date="2020" name="Phytopathology">
        <title>Genome sequence and comparative analysis of Colletotrichum gloeosporioides isolated from Liriodendron leaves.</title>
        <authorList>
            <person name="Fu F.F."/>
            <person name="Hao Z."/>
            <person name="Wang P."/>
            <person name="Lu Y."/>
            <person name="Xue L.J."/>
            <person name="Wei G."/>
            <person name="Tian Y."/>
            <person name="Baishi H."/>
            <person name="Xu H."/>
            <person name="Shi J."/>
            <person name="Cheng T."/>
            <person name="Wang G."/>
            <person name="Yi Y."/>
            <person name="Chen J."/>
        </authorList>
    </citation>
    <scope>NUCLEOTIDE SEQUENCE</scope>
    <source>
        <strain evidence="2">Lc1</strain>
    </source>
</reference>
<sequence length="121" mass="13311">MVTENEITTMFEPLARGDMASFLANIEPDVDWTVKAAFQEGTKPLSATWAGPLHLEVQNIIVSGNQAAVELKAVKTRIKNGQPFPNEYTWILGFNEKGKVATVRAYMDTDLVTRVIDSVAA</sequence>
<gene>
    <name evidence="2" type="ORF">GCG54_00005221</name>
</gene>
<reference evidence="2" key="2">
    <citation type="submission" date="2020-03" db="EMBL/GenBank/DDBJ databases">
        <authorList>
            <person name="Fu F.-F."/>
            <person name="Chen J."/>
        </authorList>
    </citation>
    <scope>NUCLEOTIDE SEQUENCE</scope>
    <source>
        <strain evidence="2">Lc1</strain>
    </source>
</reference>
<dbReference type="InterPro" id="IPR037401">
    <property type="entry name" value="SnoaL-like"/>
</dbReference>
<dbReference type="SUPFAM" id="SSF54427">
    <property type="entry name" value="NTF2-like"/>
    <property type="match status" value="1"/>
</dbReference>
<dbReference type="Proteomes" id="UP000613401">
    <property type="component" value="Unassembled WGS sequence"/>
</dbReference>
<dbReference type="GeneID" id="69012372"/>
<accession>A0A8H4C579</accession>